<dbReference type="AlphaFoldDB" id="A0A4R5DAB7"/>
<dbReference type="Gene3D" id="3.40.1350.10">
    <property type="match status" value="1"/>
</dbReference>
<evidence type="ECO:0000313" key="1">
    <source>
        <dbReference type="EMBL" id="TDE09767.1"/>
    </source>
</evidence>
<gene>
    <name evidence="1" type="ORF">E0F88_29695</name>
</gene>
<dbReference type="OrthoDB" id="506280at2"/>
<reference evidence="1 2" key="1">
    <citation type="submission" date="2019-03" db="EMBL/GenBank/DDBJ databases">
        <title>Dyadobacter AR-3-6 sp. nov., isolated from arctic soil.</title>
        <authorList>
            <person name="Chaudhary D.K."/>
        </authorList>
    </citation>
    <scope>NUCLEOTIDE SEQUENCE [LARGE SCALE GENOMIC DNA]</scope>
    <source>
        <strain evidence="1 2">AR-3-6</strain>
    </source>
</reference>
<dbReference type="RefSeq" id="WP_131961971.1">
    <property type="nucleotide sequence ID" value="NZ_SMFL01000018.1"/>
</dbReference>
<organism evidence="1 2">
    <name type="scientific">Dyadobacter psychrotolerans</name>
    <dbReference type="NCBI Taxonomy" id="2541721"/>
    <lineage>
        <taxon>Bacteria</taxon>
        <taxon>Pseudomonadati</taxon>
        <taxon>Bacteroidota</taxon>
        <taxon>Cytophagia</taxon>
        <taxon>Cytophagales</taxon>
        <taxon>Spirosomataceae</taxon>
        <taxon>Dyadobacter</taxon>
    </lineage>
</organism>
<evidence type="ECO:0008006" key="3">
    <source>
        <dbReference type="Google" id="ProtNLM"/>
    </source>
</evidence>
<accession>A0A4R5DAB7</accession>
<dbReference type="EMBL" id="SMFL01000018">
    <property type="protein sequence ID" value="TDE09767.1"/>
    <property type="molecule type" value="Genomic_DNA"/>
</dbReference>
<name>A0A4R5DAB7_9BACT</name>
<proteinExistence type="predicted"/>
<comment type="caution">
    <text evidence="1">The sequence shown here is derived from an EMBL/GenBank/DDBJ whole genome shotgun (WGS) entry which is preliminary data.</text>
</comment>
<dbReference type="Proteomes" id="UP000294850">
    <property type="component" value="Unassembled WGS sequence"/>
</dbReference>
<dbReference type="GO" id="GO:0003676">
    <property type="term" value="F:nucleic acid binding"/>
    <property type="evidence" value="ECO:0007669"/>
    <property type="project" value="InterPro"/>
</dbReference>
<dbReference type="InterPro" id="IPR011856">
    <property type="entry name" value="tRNA_endonuc-like_dom_sf"/>
</dbReference>
<keyword evidence="2" id="KW-1185">Reference proteome</keyword>
<sequence length="407" mass="45727">MIIKGNRQNGQPVLIKNNIVSSSERIPLYTNEFSESWIQKIIHENAAILPISDIESGFAPAISIGREVKTNAGFIDNLLISAEGYITIVETKLWRNPQARREVVGQILDYAKELSKWTFTDLDDAVRHVNQNSEGLISMIRNQAGNAETDEHTLIDNISRNLKRGRFLLLIVGDGIRESVEEMVEYLSQSPQLHFTLALVELQVYKLSGEVDSLLIIPQIITRTREITRAIVRIEGDYATGLKVNIDTDLGVEPVQTQKQSYGRTTLTAQDYFEQLGQNTDQSIVDFVKKMIADSEQIGLLIAWNTGSLGLQFPDPSGSGINLSILTVNKRGQIQLGYAEKQLIALNIPLAINYTFCADTAQMFAGIEPNKAKMGSWNKNSTILDLITQYDRFMLRIEKYLEEVEMM</sequence>
<evidence type="ECO:0000313" key="2">
    <source>
        <dbReference type="Proteomes" id="UP000294850"/>
    </source>
</evidence>
<protein>
    <recommendedName>
        <fullName evidence="3">DUF91 domain-containing protein</fullName>
    </recommendedName>
</protein>